<sequence length="61" mass="6858">DDCFAAAKETGILSEAKEAALIANRKQLRKLEAQMVMQAHNARKLLRALGEKRQLLVRLRA</sequence>
<dbReference type="VEuPathDB" id="ToxoDB:ETH_00037920"/>
<keyword evidence="2" id="KW-1185">Reference proteome</keyword>
<evidence type="ECO:0000313" key="1">
    <source>
        <dbReference type="EMBL" id="CDJ44288.1"/>
    </source>
</evidence>
<reference evidence="1" key="2">
    <citation type="submission" date="2013-10" db="EMBL/GenBank/DDBJ databases">
        <authorList>
            <person name="Aslett M."/>
        </authorList>
    </citation>
    <scope>NUCLEOTIDE SEQUENCE [LARGE SCALE GENOMIC DNA]</scope>
    <source>
        <strain evidence="1">Houghton</strain>
    </source>
</reference>
<name>U6L4Z7_EIMTE</name>
<organism evidence="1 2">
    <name type="scientific">Eimeria tenella</name>
    <name type="common">Coccidian parasite</name>
    <dbReference type="NCBI Taxonomy" id="5802"/>
    <lineage>
        <taxon>Eukaryota</taxon>
        <taxon>Sar</taxon>
        <taxon>Alveolata</taxon>
        <taxon>Apicomplexa</taxon>
        <taxon>Conoidasida</taxon>
        <taxon>Coccidia</taxon>
        <taxon>Eucoccidiorida</taxon>
        <taxon>Eimeriorina</taxon>
        <taxon>Eimeriidae</taxon>
        <taxon>Eimeria</taxon>
    </lineage>
</organism>
<protein>
    <submittedName>
        <fullName evidence="1">Uncharacterized protein</fullName>
    </submittedName>
</protein>
<dbReference type="AlphaFoldDB" id="U6L4Z7"/>
<dbReference type="OrthoDB" id="349123at2759"/>
<dbReference type="RefSeq" id="XP_013235037.1">
    <property type="nucleotide sequence ID" value="XM_013379583.1"/>
</dbReference>
<feature type="non-terminal residue" evidence="1">
    <location>
        <position position="1"/>
    </location>
</feature>
<evidence type="ECO:0000313" key="2">
    <source>
        <dbReference type="Proteomes" id="UP000030747"/>
    </source>
</evidence>
<dbReference type="Proteomes" id="UP000030747">
    <property type="component" value="Unassembled WGS sequence"/>
</dbReference>
<proteinExistence type="predicted"/>
<dbReference type="GeneID" id="25256625"/>
<reference evidence="1" key="1">
    <citation type="submission" date="2013-10" db="EMBL/GenBank/DDBJ databases">
        <title>Genomic analysis of the causative agents of coccidiosis in chickens.</title>
        <authorList>
            <person name="Reid A.J."/>
            <person name="Blake D."/>
            <person name="Billington K."/>
            <person name="Browne H."/>
            <person name="Dunn M."/>
            <person name="Hung S."/>
            <person name="Kawahara F."/>
            <person name="Miranda-Saavedra D."/>
            <person name="Mourier T."/>
            <person name="Nagra H."/>
            <person name="Otto T.D."/>
            <person name="Rawlings N."/>
            <person name="Sanchez A."/>
            <person name="Sanders M."/>
            <person name="Subramaniam C."/>
            <person name="Tay Y."/>
            <person name="Dear P."/>
            <person name="Doerig C."/>
            <person name="Gruber A."/>
            <person name="Parkinson J."/>
            <person name="Shirley M."/>
            <person name="Wan K.L."/>
            <person name="Berriman M."/>
            <person name="Tomley F."/>
            <person name="Pain A."/>
        </authorList>
    </citation>
    <scope>NUCLEOTIDE SEQUENCE [LARGE SCALE GENOMIC DNA]</scope>
    <source>
        <strain evidence="1">Houghton</strain>
    </source>
</reference>
<dbReference type="EMBL" id="HG676830">
    <property type="protein sequence ID" value="CDJ44288.1"/>
    <property type="molecule type" value="Genomic_DNA"/>
</dbReference>
<dbReference type="VEuPathDB" id="ToxoDB:ETH2_1557100"/>
<gene>
    <name evidence="1" type="ORF">ETH_00037920</name>
</gene>
<accession>U6L4Z7</accession>